<dbReference type="EnsemblMetazoa" id="XM_016807016.2">
    <property type="protein sequence ID" value="XP_016662505.1"/>
    <property type="gene ID" value="LOC107884591"/>
</dbReference>
<dbReference type="RefSeq" id="XP_016662505.1">
    <property type="nucleotide sequence ID" value="XM_016807016.2"/>
</dbReference>
<keyword evidence="3" id="KW-1185">Reference proteome</keyword>
<accession>A0A8R2H6S6</accession>
<protein>
    <recommendedName>
        <fullName evidence="4">Voltage-gated calcium channel subunit alpha C-terminal domain-containing protein</fullName>
    </recommendedName>
</protein>
<dbReference type="KEGG" id="api:107884591"/>
<dbReference type="Proteomes" id="UP000007819">
    <property type="component" value="Chromosome X"/>
</dbReference>
<feature type="region of interest" description="Disordered" evidence="1">
    <location>
        <begin position="1"/>
        <end position="24"/>
    </location>
</feature>
<name>A0A8R2H6S6_ACYPI</name>
<proteinExistence type="predicted"/>
<evidence type="ECO:0008006" key="4">
    <source>
        <dbReference type="Google" id="ProtNLM"/>
    </source>
</evidence>
<evidence type="ECO:0000256" key="1">
    <source>
        <dbReference type="SAM" id="MobiDB-lite"/>
    </source>
</evidence>
<dbReference type="OrthoDB" id="431720at2759"/>
<reference evidence="3" key="1">
    <citation type="submission" date="2010-06" db="EMBL/GenBank/DDBJ databases">
        <authorList>
            <person name="Jiang H."/>
            <person name="Abraham K."/>
            <person name="Ali S."/>
            <person name="Alsbrooks S.L."/>
            <person name="Anim B.N."/>
            <person name="Anosike U.S."/>
            <person name="Attaway T."/>
            <person name="Bandaranaike D.P."/>
            <person name="Battles P.K."/>
            <person name="Bell S.N."/>
            <person name="Bell A.V."/>
            <person name="Beltran B."/>
            <person name="Bickham C."/>
            <person name="Bustamante Y."/>
            <person name="Caleb T."/>
            <person name="Canada A."/>
            <person name="Cardenas V."/>
            <person name="Carter K."/>
            <person name="Chacko J."/>
            <person name="Chandrabose M.N."/>
            <person name="Chavez D."/>
            <person name="Chavez A."/>
            <person name="Chen L."/>
            <person name="Chu H.-S."/>
            <person name="Claassen K.J."/>
            <person name="Cockrell R."/>
            <person name="Collins M."/>
            <person name="Cooper J.A."/>
            <person name="Cree A."/>
            <person name="Curry S.M."/>
            <person name="Da Y."/>
            <person name="Dao M.D."/>
            <person name="Das B."/>
            <person name="Davila M.-L."/>
            <person name="Davy-Carroll L."/>
            <person name="Denson S."/>
            <person name="Dinh H."/>
            <person name="Ebong V.E."/>
            <person name="Edwards J.R."/>
            <person name="Egan A."/>
            <person name="El-Daye J."/>
            <person name="Escobedo L."/>
            <person name="Fernandez S."/>
            <person name="Fernando P.R."/>
            <person name="Flagg N."/>
            <person name="Forbes L.D."/>
            <person name="Fowler R.G."/>
            <person name="Fu Q."/>
            <person name="Gabisi R.A."/>
            <person name="Ganer J."/>
            <person name="Garbino Pronczuk A."/>
            <person name="Garcia R.M."/>
            <person name="Garner T."/>
            <person name="Garrett T.E."/>
            <person name="Gonzalez D.A."/>
            <person name="Hamid H."/>
            <person name="Hawkins E.S."/>
            <person name="Hirani K."/>
            <person name="Hogues M.E."/>
            <person name="Hollins B."/>
            <person name="Hsiao C.-H."/>
            <person name="Jabil R."/>
            <person name="James M.L."/>
            <person name="Jhangiani S.N."/>
            <person name="Johnson B."/>
            <person name="Johnson Q."/>
            <person name="Joshi V."/>
            <person name="Kalu J.B."/>
            <person name="Kam C."/>
            <person name="Kashfia A."/>
            <person name="Keebler J."/>
            <person name="Kisamo H."/>
            <person name="Kovar C.L."/>
            <person name="Lago L.A."/>
            <person name="Lai C.-Y."/>
            <person name="Laidlaw J."/>
            <person name="Lara F."/>
            <person name="Le T.-K."/>
            <person name="Lee S.L."/>
            <person name="Legall F.H."/>
            <person name="Lemon S.J."/>
            <person name="Lewis L.R."/>
            <person name="Li B."/>
            <person name="Liu Y."/>
            <person name="Liu Y.-S."/>
            <person name="Lopez J."/>
            <person name="Lozado R.J."/>
            <person name="Lu J."/>
            <person name="Madu R.C."/>
            <person name="Maheshwari M."/>
            <person name="Maheshwari R."/>
            <person name="Malloy K."/>
            <person name="Martinez E."/>
            <person name="Mathew T."/>
            <person name="Mercado I.C."/>
            <person name="Mercado C."/>
            <person name="Meyer B."/>
            <person name="Montgomery K."/>
            <person name="Morgan M.B."/>
            <person name="Munidasa M."/>
            <person name="Nazareth L.V."/>
            <person name="Nelson J."/>
            <person name="Ng B.M."/>
            <person name="Nguyen N.B."/>
            <person name="Nguyen P.Q."/>
            <person name="Nguyen T."/>
            <person name="Obregon M."/>
            <person name="Okwuonu G.O."/>
            <person name="Onwere C.G."/>
            <person name="Orozco G."/>
            <person name="Parra A."/>
            <person name="Patel S."/>
            <person name="Patil S."/>
            <person name="Perez A."/>
            <person name="Perez Y."/>
            <person name="Pham C."/>
            <person name="Primus E.L."/>
            <person name="Pu L.-L."/>
            <person name="Puazo M."/>
            <person name="Qin X."/>
            <person name="Quiroz J.B."/>
            <person name="Reese J."/>
            <person name="Richards S."/>
            <person name="Rives C.M."/>
            <person name="Robberts R."/>
            <person name="Ruiz S.J."/>
            <person name="Ruiz M.J."/>
            <person name="Santibanez J."/>
            <person name="Schneider B.W."/>
            <person name="Sisson I."/>
            <person name="Smith M."/>
            <person name="Sodergren E."/>
            <person name="Song X.-Z."/>
            <person name="Song B.B."/>
            <person name="Summersgill H."/>
            <person name="Thelus R."/>
            <person name="Thornton R.D."/>
            <person name="Trejos Z.Y."/>
            <person name="Usmani K."/>
            <person name="Vattathil S."/>
            <person name="Villasana D."/>
            <person name="Walker D.L."/>
            <person name="Wang S."/>
            <person name="Wang K."/>
            <person name="White C.S."/>
            <person name="Williams A.C."/>
            <person name="Williamson J."/>
            <person name="Wilson K."/>
            <person name="Woghiren I.O."/>
            <person name="Woodworth J.R."/>
            <person name="Worley K.C."/>
            <person name="Wright R.A."/>
            <person name="Wu W."/>
            <person name="Young L."/>
            <person name="Zhang L."/>
            <person name="Zhang J."/>
            <person name="Zhu Y."/>
            <person name="Muzny D.M."/>
            <person name="Weinstock G."/>
            <person name="Gibbs R.A."/>
        </authorList>
    </citation>
    <scope>NUCLEOTIDE SEQUENCE [LARGE SCALE GENOMIC DNA]</scope>
    <source>
        <strain evidence="3">LSR1</strain>
    </source>
</reference>
<dbReference type="AlphaFoldDB" id="A0A8R2H6S6"/>
<dbReference type="GeneID" id="107884591"/>
<evidence type="ECO:0000313" key="2">
    <source>
        <dbReference type="EnsemblMetazoa" id="XP_016662505.1"/>
    </source>
</evidence>
<organism evidence="2 3">
    <name type="scientific">Acyrthosiphon pisum</name>
    <name type="common">Pea aphid</name>
    <dbReference type="NCBI Taxonomy" id="7029"/>
    <lineage>
        <taxon>Eukaryota</taxon>
        <taxon>Metazoa</taxon>
        <taxon>Ecdysozoa</taxon>
        <taxon>Arthropoda</taxon>
        <taxon>Hexapoda</taxon>
        <taxon>Insecta</taxon>
        <taxon>Pterygota</taxon>
        <taxon>Neoptera</taxon>
        <taxon>Paraneoptera</taxon>
        <taxon>Hemiptera</taxon>
        <taxon>Sternorrhyncha</taxon>
        <taxon>Aphidomorpha</taxon>
        <taxon>Aphidoidea</taxon>
        <taxon>Aphididae</taxon>
        <taxon>Macrosiphini</taxon>
        <taxon>Acyrthosiphon</taxon>
    </lineage>
</organism>
<sequence length="234" mass="26812">MRRRTGSLRRSFRVSNTHSKKKHKNYLQVSGRNVTKLSPSSSIEVDYLPGSYAKQRRDTKIQNGSVSLHRGYSYNHDWLNRSPETDDNISNFSGDNVYVPMRKRNTARLVYDQNNQRTVHLMHRASFHFKDSKEEMNGAMSLTRLSHSVPGSPIDDRLNSTEVIGSAESLVGRILAEQGLGKYCDEVFVQNTSKELREALNMTREEMDSAAHQLLAREQHGRPISFHEEDSNFV</sequence>
<evidence type="ECO:0000313" key="3">
    <source>
        <dbReference type="Proteomes" id="UP000007819"/>
    </source>
</evidence>
<reference evidence="2" key="2">
    <citation type="submission" date="2022-06" db="UniProtKB">
        <authorList>
            <consortium name="EnsemblMetazoa"/>
        </authorList>
    </citation>
    <scope>IDENTIFICATION</scope>
</reference>